<evidence type="ECO:0000313" key="2">
    <source>
        <dbReference type="EMBL" id="KAG1797800.1"/>
    </source>
</evidence>
<dbReference type="AlphaFoldDB" id="A0A9P7DLH6"/>
<keyword evidence="3" id="KW-1185">Reference proteome</keyword>
<dbReference type="EMBL" id="JABBWE010000015">
    <property type="protein sequence ID" value="KAG1797800.1"/>
    <property type="molecule type" value="Genomic_DNA"/>
</dbReference>
<dbReference type="Proteomes" id="UP000719766">
    <property type="component" value="Unassembled WGS sequence"/>
</dbReference>
<dbReference type="OrthoDB" id="2658189at2759"/>
<name>A0A9P7DLH6_9AGAM</name>
<feature type="domain" description="Fungal-type protein kinase" evidence="1">
    <location>
        <begin position="26"/>
        <end position="189"/>
    </location>
</feature>
<comment type="caution">
    <text evidence="2">The sequence shown here is derived from an EMBL/GenBank/DDBJ whole genome shotgun (WGS) entry which is preliminary data.</text>
</comment>
<dbReference type="RefSeq" id="XP_041162753.1">
    <property type="nucleotide sequence ID" value="XM_041299907.1"/>
</dbReference>
<accession>A0A9P7DLH6</accession>
<dbReference type="InterPro" id="IPR040976">
    <property type="entry name" value="Pkinase_fungal"/>
</dbReference>
<organism evidence="2 3">
    <name type="scientific">Suillus plorans</name>
    <dbReference type="NCBI Taxonomy" id="116603"/>
    <lineage>
        <taxon>Eukaryota</taxon>
        <taxon>Fungi</taxon>
        <taxon>Dikarya</taxon>
        <taxon>Basidiomycota</taxon>
        <taxon>Agaricomycotina</taxon>
        <taxon>Agaricomycetes</taxon>
        <taxon>Agaricomycetidae</taxon>
        <taxon>Boletales</taxon>
        <taxon>Suillineae</taxon>
        <taxon>Suillaceae</taxon>
        <taxon>Suillus</taxon>
    </lineage>
</organism>
<sequence>MAAPNGPGFCKPEDVLVDTMRPIHLIEWMDVISVLEFKYRDTKALMEDAMNYMLEIAQFILTNQIDRQYFVGLLMLGTNIFVYIYTHGGLSITTPINMYHDINDFINCMVWFKHADLELLSYDNSIIRNSHGFRMALHRDTKLVHGAMTNIVSVIYNSNSTFGRSTRILGLTYQCTPADTDNLIIKDVW</sequence>
<evidence type="ECO:0000259" key="1">
    <source>
        <dbReference type="Pfam" id="PF17667"/>
    </source>
</evidence>
<proteinExistence type="predicted"/>
<dbReference type="Pfam" id="PF17667">
    <property type="entry name" value="Pkinase_fungal"/>
    <property type="match status" value="1"/>
</dbReference>
<evidence type="ECO:0000313" key="3">
    <source>
        <dbReference type="Proteomes" id="UP000719766"/>
    </source>
</evidence>
<dbReference type="GeneID" id="64593671"/>
<protein>
    <recommendedName>
        <fullName evidence="1">Fungal-type protein kinase domain-containing protein</fullName>
    </recommendedName>
</protein>
<reference evidence="2" key="1">
    <citation type="journal article" date="2020" name="New Phytol.">
        <title>Comparative genomics reveals dynamic genome evolution in host specialist ectomycorrhizal fungi.</title>
        <authorList>
            <person name="Lofgren L.A."/>
            <person name="Nguyen N.H."/>
            <person name="Vilgalys R."/>
            <person name="Ruytinx J."/>
            <person name="Liao H.L."/>
            <person name="Branco S."/>
            <person name="Kuo A."/>
            <person name="LaButti K."/>
            <person name="Lipzen A."/>
            <person name="Andreopoulos W."/>
            <person name="Pangilinan J."/>
            <person name="Riley R."/>
            <person name="Hundley H."/>
            <person name="Na H."/>
            <person name="Barry K."/>
            <person name="Grigoriev I.V."/>
            <person name="Stajich J.E."/>
            <person name="Kennedy P.G."/>
        </authorList>
    </citation>
    <scope>NUCLEOTIDE SEQUENCE</scope>
    <source>
        <strain evidence="2">S12</strain>
    </source>
</reference>
<gene>
    <name evidence="2" type="ORF">HD556DRAFT_1306395</name>
</gene>